<accession>A0A6J6N9B3</accession>
<dbReference type="AlphaFoldDB" id="A0A6J6N9B3"/>
<gene>
    <name evidence="1" type="ORF">UFOPK2370_00331</name>
</gene>
<name>A0A6J6N9B3_9ZZZZ</name>
<dbReference type="SUPFAM" id="SSF54277">
    <property type="entry name" value="CAD &amp; PB1 domains"/>
    <property type="match status" value="1"/>
</dbReference>
<dbReference type="EMBL" id="CAEZXK010000005">
    <property type="protein sequence ID" value="CAB4681534.1"/>
    <property type="molecule type" value="Genomic_DNA"/>
</dbReference>
<dbReference type="InterPro" id="IPR029063">
    <property type="entry name" value="SAM-dependent_MTases_sf"/>
</dbReference>
<reference evidence="1" key="1">
    <citation type="submission" date="2020-05" db="EMBL/GenBank/DDBJ databases">
        <authorList>
            <person name="Chiriac C."/>
            <person name="Salcher M."/>
            <person name="Ghai R."/>
            <person name="Kavagutti S V."/>
        </authorList>
    </citation>
    <scope>NUCLEOTIDE SEQUENCE</scope>
</reference>
<proteinExistence type="predicted"/>
<dbReference type="Gene3D" id="3.40.50.150">
    <property type="entry name" value="Vaccinia Virus protein VP39"/>
    <property type="match status" value="1"/>
</dbReference>
<protein>
    <submittedName>
        <fullName evidence="1">Unannotated protein</fullName>
    </submittedName>
</protein>
<sequence length="287" mass="32423">MPNLTAVAPRPGNTRVTGKEQFYTPAALARELLTDVARVVPNLAERVIIEPAGGTGAFIKAAKKFGVAGIVSFDIEPKHAGISAEDFLQADIEVKKAVTISNPPFGRNNSLSIPFFNKAAEHSDYICFIVPRSWRKWSVINRLDQRFHLVFDKDIQIDYVDDNGDELSTKSRLATCFQIWQKRRVARPIVSVVDNEFIKKVKPIDADVSLTIFGFNCGRVRTEFKREPNSTQMFLKLQHPRALEALQSVDFSRFFKNTAYTEALSLQEINFLLNEYLIGEGQLKENK</sequence>
<evidence type="ECO:0000313" key="1">
    <source>
        <dbReference type="EMBL" id="CAB4681534.1"/>
    </source>
</evidence>
<dbReference type="SUPFAM" id="SSF53335">
    <property type="entry name" value="S-adenosyl-L-methionine-dependent methyltransferases"/>
    <property type="match status" value="1"/>
</dbReference>
<organism evidence="1">
    <name type="scientific">freshwater metagenome</name>
    <dbReference type="NCBI Taxonomy" id="449393"/>
    <lineage>
        <taxon>unclassified sequences</taxon>
        <taxon>metagenomes</taxon>
        <taxon>ecological metagenomes</taxon>
    </lineage>
</organism>
<dbReference type="PRINTS" id="PR00507">
    <property type="entry name" value="N12N6MTFRASE"/>
</dbReference>